<protein>
    <submittedName>
        <fullName evidence="3">Nitrate/nitrite transporter NarK</fullName>
    </submittedName>
</protein>
<evidence type="ECO:0000313" key="4">
    <source>
        <dbReference type="Proteomes" id="UP000588098"/>
    </source>
</evidence>
<comment type="caution">
    <text evidence="3">The sequence shown here is derived from an EMBL/GenBank/DDBJ whole genome shotgun (WGS) entry which is preliminary data.</text>
</comment>
<evidence type="ECO:0000256" key="1">
    <source>
        <dbReference type="SAM" id="MobiDB-lite"/>
    </source>
</evidence>
<organism evidence="3 4">
    <name type="scientific">Streptomyces zagrosensis</name>
    <dbReference type="NCBI Taxonomy" id="1042984"/>
    <lineage>
        <taxon>Bacteria</taxon>
        <taxon>Bacillati</taxon>
        <taxon>Actinomycetota</taxon>
        <taxon>Actinomycetes</taxon>
        <taxon>Kitasatosporales</taxon>
        <taxon>Streptomycetaceae</taxon>
        <taxon>Streptomyces</taxon>
    </lineage>
</organism>
<name>A0A7W9Q852_9ACTN</name>
<feature type="compositionally biased region" description="Basic and acidic residues" evidence="1">
    <location>
        <begin position="144"/>
        <end position="154"/>
    </location>
</feature>
<sequence length="173" mass="18543">MPVFLVGFVVLLVLSGLGNGSTYTMIPGIFQTKALALGLRGEDAAAHVRRLSGAVTGLFGALGGLGVNLAFREAFRTVHTGAPAFLSFLLFCVLCFAVTWWVYLRKSAAGPVVAKRAEPRPNHAGVRAQADRRTSGGVTGRKYWRTEAVTERWQARAPRAGPRSPGGARPRRP</sequence>
<gene>
    <name evidence="3" type="ORF">FHS42_002321</name>
</gene>
<dbReference type="AlphaFoldDB" id="A0A7W9Q852"/>
<feature type="compositionally biased region" description="Low complexity" evidence="1">
    <location>
        <begin position="155"/>
        <end position="173"/>
    </location>
</feature>
<feature type="region of interest" description="Disordered" evidence="1">
    <location>
        <begin position="119"/>
        <end position="173"/>
    </location>
</feature>
<dbReference type="InterPro" id="IPR036259">
    <property type="entry name" value="MFS_trans_sf"/>
</dbReference>
<keyword evidence="2" id="KW-0812">Transmembrane</keyword>
<reference evidence="3 4" key="1">
    <citation type="submission" date="2020-08" db="EMBL/GenBank/DDBJ databases">
        <title>Genomic Encyclopedia of Type Strains, Phase III (KMG-III): the genomes of soil and plant-associated and newly described type strains.</title>
        <authorList>
            <person name="Whitman W."/>
        </authorList>
    </citation>
    <scope>NUCLEOTIDE SEQUENCE [LARGE SCALE GENOMIC DNA]</scope>
    <source>
        <strain evidence="3 4">CECT 8305</strain>
    </source>
</reference>
<keyword evidence="2" id="KW-0472">Membrane</keyword>
<proteinExistence type="predicted"/>
<accession>A0A7W9Q852</accession>
<keyword evidence="4" id="KW-1185">Reference proteome</keyword>
<evidence type="ECO:0000313" key="3">
    <source>
        <dbReference type="EMBL" id="MBB5935271.1"/>
    </source>
</evidence>
<dbReference type="Gene3D" id="1.20.1250.20">
    <property type="entry name" value="MFS general substrate transporter like domains"/>
    <property type="match status" value="1"/>
</dbReference>
<dbReference type="Proteomes" id="UP000588098">
    <property type="component" value="Unassembled WGS sequence"/>
</dbReference>
<feature type="transmembrane region" description="Helical" evidence="2">
    <location>
        <begin position="83"/>
        <end position="103"/>
    </location>
</feature>
<feature type="transmembrane region" description="Helical" evidence="2">
    <location>
        <begin position="51"/>
        <end position="71"/>
    </location>
</feature>
<keyword evidence="2" id="KW-1133">Transmembrane helix</keyword>
<dbReference type="EMBL" id="JACHJL010000004">
    <property type="protein sequence ID" value="MBB5935271.1"/>
    <property type="molecule type" value="Genomic_DNA"/>
</dbReference>
<evidence type="ECO:0000256" key="2">
    <source>
        <dbReference type="SAM" id="Phobius"/>
    </source>
</evidence>